<dbReference type="eggNOG" id="COG3671">
    <property type="taxonomic scope" value="Bacteria"/>
</dbReference>
<dbReference type="AlphaFoldDB" id="A0A1D8UUX1"/>
<protein>
    <submittedName>
        <fullName evidence="1">Uncharacterized protein</fullName>
    </submittedName>
</protein>
<proteinExistence type="predicted"/>
<evidence type="ECO:0000313" key="1">
    <source>
        <dbReference type="EMBL" id="AOX17428.1"/>
    </source>
</evidence>
<dbReference type="KEGG" id="kba:A0U89_10080"/>
<keyword evidence="2" id="KW-1185">Reference proteome</keyword>
<reference evidence="1 2" key="1">
    <citation type="journal article" date="2016" name="Microb. Cell Fact.">
        <title>Dissection of exopolysaccharide biosynthesis in Kozakia baliensis.</title>
        <authorList>
            <person name="Brandt J.U."/>
            <person name="Jakob F."/>
            <person name="Behr J."/>
            <person name="Geissler A.J."/>
            <person name="Vogel R.F."/>
        </authorList>
    </citation>
    <scope>NUCLEOTIDE SEQUENCE [LARGE SCALE GENOMIC DNA]</scope>
    <source>
        <strain evidence="1 2">DSM 14400</strain>
    </source>
</reference>
<accession>A0A1D8UUX1</accession>
<dbReference type="Proteomes" id="UP000179145">
    <property type="component" value="Chromosome"/>
</dbReference>
<evidence type="ECO:0000313" key="2">
    <source>
        <dbReference type="Proteomes" id="UP000179145"/>
    </source>
</evidence>
<dbReference type="STRING" id="153496.A0U89_10080"/>
<organism evidence="1 2">
    <name type="scientific">Kozakia baliensis</name>
    <dbReference type="NCBI Taxonomy" id="153496"/>
    <lineage>
        <taxon>Bacteria</taxon>
        <taxon>Pseudomonadati</taxon>
        <taxon>Pseudomonadota</taxon>
        <taxon>Alphaproteobacteria</taxon>
        <taxon>Acetobacterales</taxon>
        <taxon>Acetobacteraceae</taxon>
        <taxon>Kozakia</taxon>
    </lineage>
</organism>
<gene>
    <name evidence="1" type="ORF">A0U89_10080</name>
</gene>
<dbReference type="RefSeq" id="WP_051625811.1">
    <property type="nucleotide sequence ID" value="NZ_BJVW01000001.1"/>
</dbReference>
<name>A0A1D8UUX1_9PROT</name>
<sequence length="135" mass="15422">MTRANNHLINNTLPPGWHPSLSVPPDTQDAKRWAWIVHILYIASFFAGITSIPGVIVAYLKRRDALGTIYESHFTYAIRTFWLGLVFAIVTTTLCFVLVGYAILPFFFIWWLIRVIRPVVALMDNRPIANPTGFF</sequence>
<dbReference type="EMBL" id="CP014674">
    <property type="protein sequence ID" value="AOX17428.1"/>
    <property type="molecule type" value="Genomic_DNA"/>
</dbReference>
<dbReference type="OrthoDB" id="5405464at2"/>